<dbReference type="EMBL" id="JAUEPS010000027">
    <property type="protein sequence ID" value="KAK0454252.1"/>
    <property type="molecule type" value="Genomic_DNA"/>
</dbReference>
<protein>
    <submittedName>
        <fullName evidence="1">Uncharacterized protein</fullName>
    </submittedName>
</protein>
<gene>
    <name evidence="1" type="ORF">EV420DRAFT_606727</name>
</gene>
<keyword evidence="2" id="KW-1185">Reference proteome</keyword>
<dbReference type="AlphaFoldDB" id="A0AA39K455"/>
<organism evidence="1 2">
    <name type="scientific">Armillaria tabescens</name>
    <name type="common">Ringless honey mushroom</name>
    <name type="synonym">Agaricus tabescens</name>
    <dbReference type="NCBI Taxonomy" id="1929756"/>
    <lineage>
        <taxon>Eukaryota</taxon>
        <taxon>Fungi</taxon>
        <taxon>Dikarya</taxon>
        <taxon>Basidiomycota</taxon>
        <taxon>Agaricomycotina</taxon>
        <taxon>Agaricomycetes</taxon>
        <taxon>Agaricomycetidae</taxon>
        <taxon>Agaricales</taxon>
        <taxon>Marasmiineae</taxon>
        <taxon>Physalacriaceae</taxon>
        <taxon>Desarmillaria</taxon>
    </lineage>
</organism>
<evidence type="ECO:0000313" key="2">
    <source>
        <dbReference type="Proteomes" id="UP001175211"/>
    </source>
</evidence>
<reference evidence="1" key="1">
    <citation type="submission" date="2023-06" db="EMBL/GenBank/DDBJ databases">
        <authorList>
            <consortium name="Lawrence Berkeley National Laboratory"/>
            <person name="Ahrendt S."/>
            <person name="Sahu N."/>
            <person name="Indic B."/>
            <person name="Wong-Bajracharya J."/>
            <person name="Merenyi Z."/>
            <person name="Ke H.-M."/>
            <person name="Monk M."/>
            <person name="Kocsube S."/>
            <person name="Drula E."/>
            <person name="Lipzen A."/>
            <person name="Balint B."/>
            <person name="Henrissat B."/>
            <person name="Andreopoulos B."/>
            <person name="Martin F.M."/>
            <person name="Harder C.B."/>
            <person name="Rigling D."/>
            <person name="Ford K.L."/>
            <person name="Foster G.D."/>
            <person name="Pangilinan J."/>
            <person name="Papanicolaou A."/>
            <person name="Barry K."/>
            <person name="LaButti K."/>
            <person name="Viragh M."/>
            <person name="Koriabine M."/>
            <person name="Yan M."/>
            <person name="Riley R."/>
            <person name="Champramary S."/>
            <person name="Plett K.L."/>
            <person name="Tsai I.J."/>
            <person name="Slot J."/>
            <person name="Sipos G."/>
            <person name="Plett J."/>
            <person name="Nagy L.G."/>
            <person name="Grigoriev I.V."/>
        </authorList>
    </citation>
    <scope>NUCLEOTIDE SEQUENCE</scope>
    <source>
        <strain evidence="1">CCBAS 213</strain>
    </source>
</reference>
<proteinExistence type="predicted"/>
<dbReference type="GeneID" id="85366331"/>
<evidence type="ECO:0000313" key="1">
    <source>
        <dbReference type="EMBL" id="KAK0454252.1"/>
    </source>
</evidence>
<comment type="caution">
    <text evidence="1">The sequence shown here is derived from an EMBL/GenBank/DDBJ whole genome shotgun (WGS) entry which is preliminary data.</text>
</comment>
<dbReference type="RefSeq" id="XP_060328640.1">
    <property type="nucleotide sequence ID" value="XM_060482783.1"/>
</dbReference>
<dbReference type="Proteomes" id="UP001175211">
    <property type="component" value="Unassembled WGS sequence"/>
</dbReference>
<sequence length="154" mass="17060">MQRLLCLFSSFSDAPTPYLSAFRMDPVFYFDPRGLPGTRSSRLICGGAAPYSVTVSYLQPFFQIAQFQLGRKQRHISGSLLLVVGSGNSSVKPKANLVFDSIAFDLRCDERVNLATIRLATNLILLRRAKMAQIVHGIGGSTSFHSKRIPRLHS</sequence>
<accession>A0AA39K455</accession>
<name>A0AA39K455_ARMTA</name>